<feature type="transmembrane region" description="Helical" evidence="7">
    <location>
        <begin position="37"/>
        <end position="55"/>
    </location>
</feature>
<dbReference type="InterPro" id="IPR002010">
    <property type="entry name" value="T3SS_IM_R"/>
</dbReference>
<evidence type="ECO:0000313" key="8">
    <source>
        <dbReference type="EMBL" id="NEN05198.1"/>
    </source>
</evidence>
<accession>A0A6L9XW13</accession>
<dbReference type="PANTHER" id="PTHR30065">
    <property type="entry name" value="FLAGELLAR BIOSYNTHETIC PROTEIN FLIR"/>
    <property type="match status" value="1"/>
</dbReference>
<keyword evidence="9" id="KW-1185">Reference proteome</keyword>
<comment type="caution">
    <text evidence="8">The sequence shown here is derived from an EMBL/GenBank/DDBJ whole genome shotgun (WGS) entry which is preliminary data.</text>
</comment>
<dbReference type="GO" id="GO:0005886">
    <property type="term" value="C:plasma membrane"/>
    <property type="evidence" value="ECO:0007669"/>
    <property type="project" value="UniProtKB-SubCell"/>
</dbReference>
<dbReference type="RefSeq" id="WP_163288379.1">
    <property type="nucleotide sequence ID" value="NZ_JAAGWY010000001.1"/>
</dbReference>
<evidence type="ECO:0000313" key="9">
    <source>
        <dbReference type="Proteomes" id="UP000474967"/>
    </source>
</evidence>
<evidence type="ECO:0000256" key="7">
    <source>
        <dbReference type="SAM" id="Phobius"/>
    </source>
</evidence>
<proteinExistence type="inferred from homology"/>
<dbReference type="AlphaFoldDB" id="A0A6L9XW13"/>
<comment type="similarity">
    <text evidence="2">Belongs to the FliR/MopE/SpaR family.</text>
</comment>
<keyword evidence="6 7" id="KW-0472">Membrane</keyword>
<dbReference type="Proteomes" id="UP000474967">
    <property type="component" value="Unassembled WGS sequence"/>
</dbReference>
<keyword evidence="8" id="KW-0969">Cilium</keyword>
<feature type="transmembrane region" description="Helical" evidence="7">
    <location>
        <begin position="67"/>
        <end position="92"/>
    </location>
</feature>
<feature type="transmembrane region" description="Helical" evidence="7">
    <location>
        <begin position="183"/>
        <end position="205"/>
    </location>
</feature>
<evidence type="ECO:0000256" key="6">
    <source>
        <dbReference type="ARBA" id="ARBA00023136"/>
    </source>
</evidence>
<keyword evidence="3" id="KW-1003">Cell membrane</keyword>
<keyword evidence="8" id="KW-0966">Cell projection</keyword>
<dbReference type="EMBL" id="JAAGWY010000001">
    <property type="protein sequence ID" value="NEN05198.1"/>
    <property type="molecule type" value="Genomic_DNA"/>
</dbReference>
<dbReference type="PANTHER" id="PTHR30065:SF1">
    <property type="entry name" value="SURFACE PRESENTATION OF ANTIGENS PROTEIN SPAR"/>
    <property type="match status" value="1"/>
</dbReference>
<dbReference type="Pfam" id="PF01311">
    <property type="entry name" value="Bac_export_1"/>
    <property type="match status" value="1"/>
</dbReference>
<keyword evidence="4 7" id="KW-0812">Transmembrane</keyword>
<evidence type="ECO:0000256" key="5">
    <source>
        <dbReference type="ARBA" id="ARBA00022989"/>
    </source>
</evidence>
<sequence length="251" mass="25763">MNIPIDASWIEAVMLASVRLAAFILVAPPFSYRAIPGTVKALLAVGLGLAVSPVVTKGYSQLDIGPLLLAIVMQLLIGFALGFLVMVVFAAVQSAGSLLDLFGGFQLAQGYDPQLSLSGAQLTRLFQMSALALMFSSGAYQLLLGGLARSFTAIPLGSGLNVSATIHVMITATTSMFVSSLQIAGPLIVVLFLADLGLGLLTRIAPALNAFSMGYPVKILITLSLGGILFVALPGVVTALTGDAVNALVAG</sequence>
<evidence type="ECO:0000256" key="3">
    <source>
        <dbReference type="ARBA" id="ARBA00022475"/>
    </source>
</evidence>
<gene>
    <name evidence="8" type="ORF">G3T36_04870</name>
</gene>
<evidence type="ECO:0000256" key="4">
    <source>
        <dbReference type="ARBA" id="ARBA00022692"/>
    </source>
</evidence>
<feature type="transmembrane region" description="Helical" evidence="7">
    <location>
        <begin position="217"/>
        <end position="240"/>
    </location>
</feature>
<feature type="transmembrane region" description="Helical" evidence="7">
    <location>
        <begin position="12"/>
        <end position="31"/>
    </location>
</feature>
<evidence type="ECO:0000256" key="2">
    <source>
        <dbReference type="ARBA" id="ARBA00009772"/>
    </source>
</evidence>
<name>A0A6L9XW13_9MICO</name>
<feature type="transmembrane region" description="Helical" evidence="7">
    <location>
        <begin position="125"/>
        <end position="147"/>
    </location>
</feature>
<feature type="transmembrane region" description="Helical" evidence="7">
    <location>
        <begin position="159"/>
        <end position="177"/>
    </location>
</feature>
<evidence type="ECO:0000256" key="1">
    <source>
        <dbReference type="ARBA" id="ARBA00004651"/>
    </source>
</evidence>
<protein>
    <submittedName>
        <fullName evidence="8">Flagellar biosynthetic protein FliR</fullName>
    </submittedName>
</protein>
<dbReference type="PRINTS" id="PR00953">
    <property type="entry name" value="TYPE3IMRPROT"/>
</dbReference>
<organism evidence="8 9">
    <name type="scientific">Leifsonia tongyongensis</name>
    <dbReference type="NCBI Taxonomy" id="1268043"/>
    <lineage>
        <taxon>Bacteria</taxon>
        <taxon>Bacillati</taxon>
        <taxon>Actinomycetota</taxon>
        <taxon>Actinomycetes</taxon>
        <taxon>Micrococcales</taxon>
        <taxon>Microbacteriaceae</taxon>
        <taxon>Leifsonia</taxon>
    </lineage>
</organism>
<comment type="subcellular location">
    <subcellularLocation>
        <location evidence="1">Cell membrane</location>
        <topology evidence="1">Multi-pass membrane protein</topology>
    </subcellularLocation>
</comment>
<keyword evidence="8" id="KW-0282">Flagellum</keyword>
<keyword evidence="5 7" id="KW-1133">Transmembrane helix</keyword>
<dbReference type="GO" id="GO:0006605">
    <property type="term" value="P:protein targeting"/>
    <property type="evidence" value="ECO:0007669"/>
    <property type="project" value="InterPro"/>
</dbReference>
<reference evidence="8 9" key="1">
    <citation type="journal article" date="2014" name="J. Microbiol.">
        <title>Diaminobutyricibacter tongyongensis gen. nov., sp. nov. and Homoserinibacter gongjuensis gen. nov., sp. nov. belong to the family Microbacteriaceae.</title>
        <authorList>
            <person name="Kim S.J."/>
            <person name="Ahn J.H."/>
            <person name="Weon H.Y."/>
            <person name="Hamada M."/>
            <person name="Suzuki K."/>
            <person name="Kwon S.W."/>
        </authorList>
    </citation>
    <scope>NUCLEOTIDE SEQUENCE [LARGE SCALE GENOMIC DNA]</scope>
    <source>
        <strain evidence="8 9">NBRC 108724</strain>
    </source>
</reference>